<protein>
    <recommendedName>
        <fullName evidence="2">Peroxisomal membrane protein PEX16</fullName>
    </recommendedName>
</protein>
<evidence type="ECO:0000313" key="3">
    <source>
        <dbReference type="EMBL" id="KAK0540184.1"/>
    </source>
</evidence>
<keyword evidence="2" id="KW-0962">Peroxisome biogenesis</keyword>
<dbReference type="PANTHER" id="PTHR13299:SF0">
    <property type="entry name" value="PEROXISOMAL MEMBRANE PROTEIN PEX16"/>
    <property type="match status" value="1"/>
</dbReference>
<keyword evidence="2" id="KW-0576">Peroxisome</keyword>
<dbReference type="InterPro" id="IPR013919">
    <property type="entry name" value="Pex16"/>
</dbReference>
<dbReference type="Proteomes" id="UP001176521">
    <property type="component" value="Unassembled WGS sequence"/>
</dbReference>
<evidence type="ECO:0000256" key="2">
    <source>
        <dbReference type="RuleBase" id="RU365003"/>
    </source>
</evidence>
<dbReference type="GO" id="GO:0005778">
    <property type="term" value="C:peroxisomal membrane"/>
    <property type="evidence" value="ECO:0007669"/>
    <property type="project" value="UniProtKB-SubCell"/>
</dbReference>
<proteinExistence type="inferred from homology"/>
<dbReference type="EMBL" id="JAPDMQ010000017">
    <property type="protein sequence ID" value="KAK0540184.1"/>
    <property type="molecule type" value="Genomic_DNA"/>
</dbReference>
<evidence type="ECO:0000256" key="1">
    <source>
        <dbReference type="ARBA" id="ARBA00009505"/>
    </source>
</evidence>
<dbReference type="Pfam" id="PF08610">
    <property type="entry name" value="Pex16"/>
    <property type="match status" value="2"/>
</dbReference>
<organism evidence="3 4">
    <name type="scientific">Tilletia horrida</name>
    <dbReference type="NCBI Taxonomy" id="155126"/>
    <lineage>
        <taxon>Eukaryota</taxon>
        <taxon>Fungi</taxon>
        <taxon>Dikarya</taxon>
        <taxon>Basidiomycota</taxon>
        <taxon>Ustilaginomycotina</taxon>
        <taxon>Exobasidiomycetes</taxon>
        <taxon>Tilletiales</taxon>
        <taxon>Tilletiaceae</taxon>
        <taxon>Tilletia</taxon>
    </lineage>
</organism>
<comment type="similarity">
    <text evidence="1 2">Belongs to the peroxin-16 family.</text>
</comment>
<sequence length="577" mass="62191">MSVLDSYERFLLANGSQITAVESSLRSLTYFLPGRFKDAELAGEAIYAALNLLGMYHDSILVRLLGPHRQPSAIGGGAGLKRKQVENGVLALPAAGVPGAGVEGRQLALPSTIAAESALAASAEPQSALNAAQSKAALALRDHTPSQHTRYTHFFSDHVRPYHVLAQALVIIKYVELLLEMLARRKLGEWSAWNVVAGIEAVKAALRIAMLRLTAFRPTVEPPIPEREVDPAVLEQHNLAELAAAAAQPPPANMSASVTHLNGHVGGMSGSVINGHGMSSSVQSLDSYGSPLSSKPKEYWTGARTGYTLPTIASIRARSNGVVPQNAAEALKLARQTRLPPVSSMSISTGSSGSGSESEETLVGTPLTEKEVNDFLLSRTLTPTDIRKPPELVRPLRGRVGLTAELLWILRPLIYVLAIRRYGRKSTSPWLLSLILELVARRLRKRSFLNPNSFSAALMTMPKSPTAGLSSNPLAMALMGSNPIMGLLAGMLGGGLMGKAADEASRPISEVEKGEWGRRDRNLWWYLVRGPAWYQYTRPKIEGIAKATENRALLGMVGGVVSHAFFRSERRMQAFAN</sequence>
<keyword evidence="4" id="KW-1185">Reference proteome</keyword>
<gene>
    <name evidence="3" type="ORF">OC842_000576</name>
</gene>
<comment type="subcellular location">
    <subcellularLocation>
        <location evidence="2">Peroxisome membrane</location>
    </subcellularLocation>
</comment>
<evidence type="ECO:0000313" key="4">
    <source>
        <dbReference type="Proteomes" id="UP001176521"/>
    </source>
</evidence>
<comment type="caution">
    <text evidence="3">The sequence shown here is derived from an EMBL/GenBank/DDBJ whole genome shotgun (WGS) entry which is preliminary data.</text>
</comment>
<name>A0AAN6GGQ4_9BASI</name>
<accession>A0AAN6GGQ4</accession>
<dbReference type="GO" id="GO:0007031">
    <property type="term" value="P:peroxisome organization"/>
    <property type="evidence" value="ECO:0007669"/>
    <property type="project" value="UniProtKB-KW"/>
</dbReference>
<dbReference type="AlphaFoldDB" id="A0AAN6GGQ4"/>
<dbReference type="PANTHER" id="PTHR13299">
    <property type="entry name" value="PEROXISOMAL MEMBRANE PROTEIN PEX16"/>
    <property type="match status" value="1"/>
</dbReference>
<reference evidence="3" key="1">
    <citation type="journal article" date="2023" name="PhytoFront">
        <title>Draft Genome Resources of Seven Strains of Tilletia horrida, Causal Agent of Kernel Smut of Rice.</title>
        <authorList>
            <person name="Khanal S."/>
            <person name="Antony Babu S."/>
            <person name="Zhou X.G."/>
        </authorList>
    </citation>
    <scope>NUCLEOTIDE SEQUENCE</scope>
    <source>
        <strain evidence="3">TX3</strain>
    </source>
</reference>